<keyword evidence="7 15" id="KW-0812">Transmembrane</keyword>
<feature type="domain" description="CFEM" evidence="16">
    <location>
        <begin position="1"/>
        <end position="109"/>
    </location>
</feature>
<accession>A0AAE8M443</accession>
<keyword evidence="13" id="KW-0479">Metal-binding</keyword>
<organism evidence="17 18">
    <name type="scientific">Fusarium torulosum</name>
    <dbReference type="NCBI Taxonomy" id="33205"/>
    <lineage>
        <taxon>Eukaryota</taxon>
        <taxon>Fungi</taxon>
        <taxon>Dikarya</taxon>
        <taxon>Ascomycota</taxon>
        <taxon>Pezizomycotina</taxon>
        <taxon>Sordariomycetes</taxon>
        <taxon>Hypocreomycetidae</taxon>
        <taxon>Hypocreales</taxon>
        <taxon>Nectriaceae</taxon>
        <taxon>Fusarium</taxon>
    </lineage>
</organism>
<keyword evidence="12" id="KW-0449">Lipoprotein</keyword>
<evidence type="ECO:0000256" key="2">
    <source>
        <dbReference type="ARBA" id="ARBA00004589"/>
    </source>
</evidence>
<dbReference type="Proteomes" id="UP001187734">
    <property type="component" value="Unassembled WGS sequence"/>
</dbReference>
<dbReference type="PANTHER" id="PTHR15549">
    <property type="entry name" value="PAIRED IMMUNOGLOBULIN-LIKE TYPE 2 RECEPTOR"/>
    <property type="match status" value="1"/>
</dbReference>
<feature type="compositionally biased region" description="Polar residues" evidence="14">
    <location>
        <begin position="137"/>
        <end position="150"/>
    </location>
</feature>
<dbReference type="GO" id="GO:0098552">
    <property type="term" value="C:side of membrane"/>
    <property type="evidence" value="ECO:0007669"/>
    <property type="project" value="UniProtKB-KW"/>
</dbReference>
<dbReference type="GO" id="GO:0005576">
    <property type="term" value="C:extracellular region"/>
    <property type="evidence" value="ECO:0007669"/>
    <property type="project" value="UniProtKB-SubCell"/>
</dbReference>
<dbReference type="PANTHER" id="PTHR15549:SF30">
    <property type="entry name" value="MID2 DOMAIN-CONTAINING PROTEIN"/>
    <property type="match status" value="1"/>
</dbReference>
<keyword evidence="8" id="KW-0732">Signal</keyword>
<evidence type="ECO:0000313" key="18">
    <source>
        <dbReference type="Proteomes" id="UP001187734"/>
    </source>
</evidence>
<keyword evidence="9 15" id="KW-1133">Transmembrane helix</keyword>
<feature type="disulfide bond" evidence="13">
    <location>
        <begin position="30"/>
        <end position="37"/>
    </location>
</feature>
<evidence type="ECO:0000256" key="11">
    <source>
        <dbReference type="ARBA" id="ARBA00023157"/>
    </source>
</evidence>
<keyword evidence="5" id="KW-0964">Secreted</keyword>
<dbReference type="EMBL" id="ONZP01000094">
    <property type="protein sequence ID" value="SPJ73418.1"/>
    <property type="molecule type" value="Genomic_DNA"/>
</dbReference>
<sequence length="318" mass="34069">MASKNAKSLYEAVPKCIAPCFNTSIANTGCPDKDYDCWCYKQNHQTIVDSLEICLKGEEVKTGKTCTKDDHYDFEQSYWGICKEYWEPTGTATDPKSYPTSPATSSEISSTTTLKVSTTAAATTSLATEESTTSALKSSWTSSADATETGGSELAEASGVADSKSSNQGGLSAGGKAGVGVGVALGLLLIGAAIFLWLRERRKRRSIEERLRVIEEEKANAPYGGGYGNNEMYEMEGDRPHAEELRGSMRTPEMGAGETVKSSSMTEFDPVSPSDNDKDSTFSSRSQDWPISPESPGRQEPRGLGVMPSNSESKPAAP</sequence>
<name>A0AAE8M443_9HYPO</name>
<keyword evidence="13" id="KW-0349">Heme</keyword>
<evidence type="ECO:0000256" key="13">
    <source>
        <dbReference type="PROSITE-ProRule" id="PRU01356"/>
    </source>
</evidence>
<comment type="caution">
    <text evidence="17">The sequence shown here is derived from an EMBL/GenBank/DDBJ whole genome shotgun (WGS) entry which is preliminary data.</text>
</comment>
<evidence type="ECO:0000256" key="12">
    <source>
        <dbReference type="ARBA" id="ARBA00023288"/>
    </source>
</evidence>
<keyword evidence="6" id="KW-0336">GPI-anchor</keyword>
<keyword evidence="18" id="KW-1185">Reference proteome</keyword>
<evidence type="ECO:0000256" key="14">
    <source>
        <dbReference type="SAM" id="MobiDB-lite"/>
    </source>
</evidence>
<reference evidence="17" key="1">
    <citation type="submission" date="2018-03" db="EMBL/GenBank/DDBJ databases">
        <authorList>
            <person name="Guldener U."/>
        </authorList>
    </citation>
    <scope>NUCLEOTIDE SEQUENCE</scope>
</reference>
<evidence type="ECO:0000256" key="5">
    <source>
        <dbReference type="ARBA" id="ARBA00022525"/>
    </source>
</evidence>
<evidence type="ECO:0000256" key="4">
    <source>
        <dbReference type="ARBA" id="ARBA00010031"/>
    </source>
</evidence>
<evidence type="ECO:0000256" key="3">
    <source>
        <dbReference type="ARBA" id="ARBA00004613"/>
    </source>
</evidence>
<dbReference type="AlphaFoldDB" id="A0AAE8M443"/>
<keyword evidence="10 15" id="KW-0472">Membrane</keyword>
<feature type="transmembrane region" description="Helical" evidence="15">
    <location>
        <begin position="177"/>
        <end position="198"/>
    </location>
</feature>
<protein>
    <recommendedName>
        <fullName evidence="16">CFEM domain-containing protein</fullName>
    </recommendedName>
</protein>
<keyword evidence="13" id="KW-0408">Iron</keyword>
<feature type="compositionally biased region" description="Polar residues" evidence="14">
    <location>
        <begin position="308"/>
        <end position="318"/>
    </location>
</feature>
<keyword evidence="6" id="KW-0325">Glycoprotein</keyword>
<dbReference type="PROSITE" id="PS52012">
    <property type="entry name" value="CFEM"/>
    <property type="match status" value="1"/>
</dbReference>
<dbReference type="GO" id="GO:0071944">
    <property type="term" value="C:cell periphery"/>
    <property type="evidence" value="ECO:0007669"/>
    <property type="project" value="UniProtKB-ARBA"/>
</dbReference>
<evidence type="ECO:0000256" key="9">
    <source>
        <dbReference type="ARBA" id="ARBA00022989"/>
    </source>
</evidence>
<dbReference type="Pfam" id="PF05730">
    <property type="entry name" value="CFEM"/>
    <property type="match status" value="1"/>
</dbReference>
<dbReference type="InterPro" id="IPR008427">
    <property type="entry name" value="Extracellular_membr_CFEM_dom"/>
</dbReference>
<evidence type="ECO:0000256" key="1">
    <source>
        <dbReference type="ARBA" id="ARBA00004167"/>
    </source>
</evidence>
<evidence type="ECO:0000256" key="15">
    <source>
        <dbReference type="SAM" id="Phobius"/>
    </source>
</evidence>
<comment type="caution">
    <text evidence="13">Lacks conserved residue(s) required for the propagation of feature annotation.</text>
</comment>
<evidence type="ECO:0000313" key="17">
    <source>
        <dbReference type="EMBL" id="SPJ73418.1"/>
    </source>
</evidence>
<evidence type="ECO:0000256" key="10">
    <source>
        <dbReference type="ARBA" id="ARBA00023136"/>
    </source>
</evidence>
<feature type="region of interest" description="Disordered" evidence="14">
    <location>
        <begin position="132"/>
        <end position="173"/>
    </location>
</feature>
<gene>
    <name evidence="17" type="ORF">FTOL_03148</name>
</gene>
<feature type="binding site" description="axial binding residue" evidence="13">
    <location>
        <position position="34"/>
    </location>
    <ligand>
        <name>heme</name>
        <dbReference type="ChEBI" id="CHEBI:30413"/>
    </ligand>
    <ligandPart>
        <name>Fe</name>
        <dbReference type="ChEBI" id="CHEBI:18248"/>
    </ligandPart>
</feature>
<dbReference type="InterPro" id="IPR051694">
    <property type="entry name" value="Immunoregulatory_rcpt-like"/>
</dbReference>
<evidence type="ECO:0000256" key="7">
    <source>
        <dbReference type="ARBA" id="ARBA00022692"/>
    </source>
</evidence>
<evidence type="ECO:0000256" key="8">
    <source>
        <dbReference type="ARBA" id="ARBA00022729"/>
    </source>
</evidence>
<evidence type="ECO:0000259" key="16">
    <source>
        <dbReference type="PROSITE" id="PS52012"/>
    </source>
</evidence>
<comment type="similarity">
    <text evidence="4">Belongs to the RBT5 family.</text>
</comment>
<proteinExistence type="inferred from homology"/>
<comment type="subcellular location">
    <subcellularLocation>
        <location evidence="2">Membrane</location>
        <topology evidence="2">Lipid-anchor</topology>
        <topology evidence="2">GPI-anchor</topology>
    </subcellularLocation>
    <subcellularLocation>
        <location evidence="1">Membrane</location>
        <topology evidence="1">Single-pass membrane protein</topology>
    </subcellularLocation>
    <subcellularLocation>
        <location evidence="3">Secreted</location>
    </subcellularLocation>
</comment>
<dbReference type="GO" id="GO:0046872">
    <property type="term" value="F:metal ion binding"/>
    <property type="evidence" value="ECO:0007669"/>
    <property type="project" value="UniProtKB-UniRule"/>
</dbReference>
<feature type="region of interest" description="Disordered" evidence="14">
    <location>
        <begin position="247"/>
        <end position="318"/>
    </location>
</feature>
<keyword evidence="11 13" id="KW-1015">Disulfide bond</keyword>
<evidence type="ECO:0000256" key="6">
    <source>
        <dbReference type="ARBA" id="ARBA00022622"/>
    </source>
</evidence>